<keyword evidence="5" id="KW-1185">Reference proteome</keyword>
<comment type="caution">
    <text evidence="4">The sequence shown here is derived from an EMBL/GenBank/DDBJ whole genome shotgun (WGS) entry which is preliminary data.</text>
</comment>
<evidence type="ECO:0000256" key="2">
    <source>
        <dbReference type="ARBA" id="ARBA00022723"/>
    </source>
</evidence>
<organism evidence="4 5">
    <name type="scientific">Deinococcus cellulosilyticus (strain DSM 18568 / NBRC 106333 / KACC 11606 / 5516J-15)</name>
    <dbReference type="NCBI Taxonomy" id="1223518"/>
    <lineage>
        <taxon>Bacteria</taxon>
        <taxon>Thermotogati</taxon>
        <taxon>Deinococcota</taxon>
        <taxon>Deinococci</taxon>
        <taxon>Deinococcales</taxon>
        <taxon>Deinococcaceae</taxon>
        <taxon>Deinococcus</taxon>
    </lineage>
</organism>
<evidence type="ECO:0000256" key="3">
    <source>
        <dbReference type="PIRSR" id="PIRSR607837-1"/>
    </source>
</evidence>
<protein>
    <recommendedName>
        <fullName evidence="6">Damage-inducible protein DinB</fullName>
    </recommendedName>
</protein>
<feature type="binding site" evidence="3">
    <location>
        <position position="56"/>
    </location>
    <ligand>
        <name>a divalent metal cation</name>
        <dbReference type="ChEBI" id="CHEBI:60240"/>
    </ligand>
</feature>
<dbReference type="GO" id="GO:0046872">
    <property type="term" value="F:metal ion binding"/>
    <property type="evidence" value="ECO:0007669"/>
    <property type="project" value="UniProtKB-KW"/>
</dbReference>
<evidence type="ECO:0008006" key="6">
    <source>
        <dbReference type="Google" id="ProtNLM"/>
    </source>
</evidence>
<gene>
    <name evidence="4" type="ORF">DC3_29640</name>
</gene>
<feature type="binding site" evidence="3">
    <location>
        <position position="147"/>
    </location>
    <ligand>
        <name>a divalent metal cation</name>
        <dbReference type="ChEBI" id="CHEBI:60240"/>
    </ligand>
</feature>
<name>A0A511N388_DEIC1</name>
<dbReference type="InterPro" id="IPR007837">
    <property type="entry name" value="DinB"/>
</dbReference>
<evidence type="ECO:0000256" key="1">
    <source>
        <dbReference type="ARBA" id="ARBA00008635"/>
    </source>
</evidence>
<dbReference type="OrthoDB" id="119432at2"/>
<comment type="similarity">
    <text evidence="1">Belongs to the DinB family.</text>
</comment>
<dbReference type="Gene3D" id="1.20.120.450">
    <property type="entry name" value="dinb family like domain"/>
    <property type="match status" value="1"/>
</dbReference>
<keyword evidence="2 3" id="KW-0479">Metal-binding</keyword>
<evidence type="ECO:0000313" key="4">
    <source>
        <dbReference type="EMBL" id="GEM47329.1"/>
    </source>
</evidence>
<reference evidence="4 5" key="1">
    <citation type="submission" date="2019-07" db="EMBL/GenBank/DDBJ databases">
        <title>Whole genome shotgun sequence of Deinococcus cellulosilyticus NBRC 106333.</title>
        <authorList>
            <person name="Hosoyama A."/>
            <person name="Uohara A."/>
            <person name="Ohji S."/>
            <person name="Ichikawa N."/>
        </authorList>
    </citation>
    <scope>NUCLEOTIDE SEQUENCE [LARGE SCALE GENOMIC DNA]</scope>
    <source>
        <strain evidence="4 5">NBRC 106333</strain>
    </source>
</reference>
<evidence type="ECO:0000313" key="5">
    <source>
        <dbReference type="Proteomes" id="UP000321306"/>
    </source>
</evidence>
<sequence length="173" mass="19953">MTIATETRTQPLSELLFSDLDQEFATTRKFLELIPMEQADFKPHEKSFSLLHLANHLAGFPTWGLETLKLDVIDFQEQGEPPKPLTTREELLELFDRSLAEFKETLKQSSDEHLNFVWTMKSGDQVFLHHPRWQVLRTGIISHMVHHRAQLGVYLRLLGVPVPQSYGPTADHP</sequence>
<dbReference type="AlphaFoldDB" id="A0A511N388"/>
<feature type="binding site" evidence="3">
    <location>
        <position position="143"/>
    </location>
    <ligand>
        <name>a divalent metal cation</name>
        <dbReference type="ChEBI" id="CHEBI:60240"/>
    </ligand>
</feature>
<dbReference type="Pfam" id="PF05163">
    <property type="entry name" value="DinB"/>
    <property type="match status" value="1"/>
</dbReference>
<dbReference type="RefSeq" id="WP_146885499.1">
    <property type="nucleotide sequence ID" value="NZ_BJXB01000013.1"/>
</dbReference>
<dbReference type="SUPFAM" id="SSF109854">
    <property type="entry name" value="DinB/YfiT-like putative metalloenzymes"/>
    <property type="match status" value="1"/>
</dbReference>
<dbReference type="InterPro" id="IPR034660">
    <property type="entry name" value="DinB/YfiT-like"/>
</dbReference>
<dbReference type="EMBL" id="BJXB01000013">
    <property type="protein sequence ID" value="GEM47329.1"/>
    <property type="molecule type" value="Genomic_DNA"/>
</dbReference>
<proteinExistence type="inferred from homology"/>
<dbReference type="Proteomes" id="UP000321306">
    <property type="component" value="Unassembled WGS sequence"/>
</dbReference>
<accession>A0A511N388</accession>